<name>A0A1R3G530_COCAP</name>
<dbReference type="EMBL" id="AWWV01015280">
    <property type="protein sequence ID" value="OMO53195.1"/>
    <property type="molecule type" value="Genomic_DNA"/>
</dbReference>
<accession>A0A1R3G530</accession>
<dbReference type="Proteomes" id="UP000188268">
    <property type="component" value="Unassembled WGS sequence"/>
</dbReference>
<dbReference type="AlphaFoldDB" id="A0A1R3G530"/>
<dbReference type="Gramene" id="OMO53195">
    <property type="protein sequence ID" value="OMO53195"/>
    <property type="gene ID" value="CCACVL1_28815"/>
</dbReference>
<reference evidence="1 2" key="1">
    <citation type="submission" date="2013-09" db="EMBL/GenBank/DDBJ databases">
        <title>Corchorus capsularis genome sequencing.</title>
        <authorList>
            <person name="Alam M."/>
            <person name="Haque M.S."/>
            <person name="Islam M.S."/>
            <person name="Emdad E.M."/>
            <person name="Islam M.M."/>
            <person name="Ahmed B."/>
            <person name="Halim A."/>
            <person name="Hossen Q.M.M."/>
            <person name="Hossain M.Z."/>
            <person name="Ahmed R."/>
            <person name="Khan M.M."/>
            <person name="Islam R."/>
            <person name="Rashid M.M."/>
            <person name="Khan S.A."/>
            <person name="Rahman M.S."/>
            <person name="Alam M."/>
        </authorList>
    </citation>
    <scope>NUCLEOTIDE SEQUENCE [LARGE SCALE GENOMIC DNA]</scope>
    <source>
        <strain evidence="2">cv. CVL-1</strain>
        <tissue evidence="1">Whole seedling</tissue>
    </source>
</reference>
<keyword evidence="2" id="KW-1185">Reference proteome</keyword>
<proteinExistence type="predicted"/>
<gene>
    <name evidence="1" type="ORF">CCACVL1_28815</name>
</gene>
<evidence type="ECO:0000313" key="1">
    <source>
        <dbReference type="EMBL" id="OMO53195.1"/>
    </source>
</evidence>
<evidence type="ECO:0000313" key="2">
    <source>
        <dbReference type="Proteomes" id="UP000188268"/>
    </source>
</evidence>
<sequence>MGYGLDQSNQQVFSTIAECEVNKTRN</sequence>
<comment type="caution">
    <text evidence="1">The sequence shown here is derived from an EMBL/GenBank/DDBJ whole genome shotgun (WGS) entry which is preliminary data.</text>
</comment>
<organism evidence="1 2">
    <name type="scientific">Corchorus capsularis</name>
    <name type="common">Jute</name>
    <dbReference type="NCBI Taxonomy" id="210143"/>
    <lineage>
        <taxon>Eukaryota</taxon>
        <taxon>Viridiplantae</taxon>
        <taxon>Streptophyta</taxon>
        <taxon>Embryophyta</taxon>
        <taxon>Tracheophyta</taxon>
        <taxon>Spermatophyta</taxon>
        <taxon>Magnoliopsida</taxon>
        <taxon>eudicotyledons</taxon>
        <taxon>Gunneridae</taxon>
        <taxon>Pentapetalae</taxon>
        <taxon>rosids</taxon>
        <taxon>malvids</taxon>
        <taxon>Malvales</taxon>
        <taxon>Malvaceae</taxon>
        <taxon>Grewioideae</taxon>
        <taxon>Apeibeae</taxon>
        <taxon>Corchorus</taxon>
    </lineage>
</organism>
<protein>
    <submittedName>
        <fullName evidence="1">Uncharacterized protein</fullName>
    </submittedName>
</protein>